<sequence length="329" mass="36687">MAKYACPEQDSQPEHEQPAPTGQEPGTHDETGVQAAQPRPQRFSVLRMARLLKVSTSGFYAWRNRRTASEPTERQQRRTDLTVKILDIHAESDGTYGSPRITDELRERGEVVNPKTVASIMAEIGIEGISPRTFKVRTTVQDPDASFPPDLVLRQFDQGRLNAAWFTDITYLTCGDGDMFLCAIRDGHSRRVLGYAIDDHFDAPMVARAIDAAVATRTAEGHDVAKTILHSDRGGEFTGAVTAAACGRHDLRRSMGETGICWDNAPSESFWSTFKHEYYYRRTFATKAELIAGVDTWIRWFNHERRHSGAGGLSPIRFERTLTGTANAA</sequence>
<dbReference type="InterPro" id="IPR001584">
    <property type="entry name" value="Integrase_cat-core"/>
</dbReference>
<dbReference type="InterPro" id="IPR012337">
    <property type="entry name" value="RNaseH-like_sf"/>
</dbReference>
<dbReference type="RefSeq" id="WP_231450139.1">
    <property type="nucleotide sequence ID" value="NZ_JAJOMB010000073.1"/>
</dbReference>
<dbReference type="SUPFAM" id="SSF53098">
    <property type="entry name" value="Ribonuclease H-like"/>
    <property type="match status" value="1"/>
</dbReference>
<dbReference type="PANTHER" id="PTHR46889:SF4">
    <property type="entry name" value="TRANSPOSASE INSO FOR INSERTION SEQUENCE ELEMENT IS911B-RELATED"/>
    <property type="match status" value="1"/>
</dbReference>
<dbReference type="PANTHER" id="PTHR46889">
    <property type="entry name" value="TRANSPOSASE INSF FOR INSERTION SEQUENCE IS3B-RELATED"/>
    <property type="match status" value="1"/>
</dbReference>
<dbReference type="NCBIfam" id="NF033516">
    <property type="entry name" value="transpos_IS3"/>
    <property type="match status" value="1"/>
</dbReference>
<dbReference type="GO" id="GO:0015074">
    <property type="term" value="P:DNA integration"/>
    <property type="evidence" value="ECO:0007669"/>
    <property type="project" value="InterPro"/>
</dbReference>
<dbReference type="GO" id="GO:0003676">
    <property type="term" value="F:nucleic acid binding"/>
    <property type="evidence" value="ECO:0007669"/>
    <property type="project" value="InterPro"/>
</dbReference>
<evidence type="ECO:0000313" key="5">
    <source>
        <dbReference type="Proteomes" id="UP001138997"/>
    </source>
</evidence>
<comment type="caution">
    <text evidence="4">The sequence shown here is derived from an EMBL/GenBank/DDBJ whole genome shotgun (WGS) entry which is preliminary data.</text>
</comment>
<feature type="region of interest" description="Disordered" evidence="2">
    <location>
        <begin position="1"/>
        <end position="42"/>
    </location>
</feature>
<evidence type="ECO:0000256" key="1">
    <source>
        <dbReference type="ARBA" id="ARBA00002286"/>
    </source>
</evidence>
<dbReference type="Proteomes" id="UP001138997">
    <property type="component" value="Unassembled WGS sequence"/>
</dbReference>
<evidence type="ECO:0000256" key="2">
    <source>
        <dbReference type="SAM" id="MobiDB-lite"/>
    </source>
</evidence>
<evidence type="ECO:0000313" key="4">
    <source>
        <dbReference type="EMBL" id="MCD5317290.1"/>
    </source>
</evidence>
<dbReference type="InterPro" id="IPR036397">
    <property type="entry name" value="RNaseH_sf"/>
</dbReference>
<gene>
    <name evidence="4" type="ORF">LR394_41020</name>
</gene>
<dbReference type="InterPro" id="IPR050900">
    <property type="entry name" value="Transposase_IS3/IS150/IS904"/>
</dbReference>
<proteinExistence type="predicted"/>
<accession>A0A9X1SZB8</accession>
<dbReference type="InterPro" id="IPR025948">
    <property type="entry name" value="HTH-like_dom"/>
</dbReference>
<organism evidence="4 5">
    <name type="scientific">Kineosporia babensis</name>
    <dbReference type="NCBI Taxonomy" id="499548"/>
    <lineage>
        <taxon>Bacteria</taxon>
        <taxon>Bacillati</taxon>
        <taxon>Actinomycetota</taxon>
        <taxon>Actinomycetes</taxon>
        <taxon>Kineosporiales</taxon>
        <taxon>Kineosporiaceae</taxon>
        <taxon>Kineosporia</taxon>
    </lineage>
</organism>
<dbReference type="Pfam" id="PF13276">
    <property type="entry name" value="HTH_21"/>
    <property type="match status" value="1"/>
</dbReference>
<dbReference type="EMBL" id="JAJOMB010000073">
    <property type="protein sequence ID" value="MCD5317290.1"/>
    <property type="molecule type" value="Genomic_DNA"/>
</dbReference>
<dbReference type="Pfam" id="PF13683">
    <property type="entry name" value="rve_3"/>
    <property type="match status" value="1"/>
</dbReference>
<dbReference type="AlphaFoldDB" id="A0A9X1SZB8"/>
<dbReference type="InterPro" id="IPR048020">
    <property type="entry name" value="Transpos_IS3"/>
</dbReference>
<feature type="domain" description="Integrase catalytic" evidence="3">
    <location>
        <begin position="144"/>
        <end position="323"/>
    </location>
</feature>
<reference evidence="4" key="1">
    <citation type="submission" date="2021-11" db="EMBL/GenBank/DDBJ databases">
        <title>Streptomyces corallinus and Kineosporia corallina sp. nov., two new coral-derived marine actinobacteria.</title>
        <authorList>
            <person name="Buangrab K."/>
            <person name="Sutthacheep M."/>
            <person name="Yeemin T."/>
            <person name="Harunari E."/>
            <person name="Igarashi Y."/>
            <person name="Sripreechasak P."/>
            <person name="Kanchanasin P."/>
            <person name="Tanasupawat S."/>
            <person name="Phongsopitanun W."/>
        </authorList>
    </citation>
    <scope>NUCLEOTIDE SEQUENCE</scope>
    <source>
        <strain evidence="4">JCM 31032</strain>
    </source>
</reference>
<dbReference type="PROSITE" id="PS50994">
    <property type="entry name" value="INTEGRASE"/>
    <property type="match status" value="1"/>
</dbReference>
<protein>
    <submittedName>
        <fullName evidence="4">IS3 family transposase</fullName>
    </submittedName>
</protein>
<name>A0A9X1SZB8_9ACTN</name>
<evidence type="ECO:0000259" key="3">
    <source>
        <dbReference type="PROSITE" id="PS50994"/>
    </source>
</evidence>
<dbReference type="Gene3D" id="3.30.420.10">
    <property type="entry name" value="Ribonuclease H-like superfamily/Ribonuclease H"/>
    <property type="match status" value="1"/>
</dbReference>
<comment type="function">
    <text evidence="1">Involved in the transposition of the insertion sequence.</text>
</comment>
<keyword evidence="5" id="KW-1185">Reference proteome</keyword>